<proteinExistence type="predicted"/>
<gene>
    <name evidence="1" type="ORF">BK660_21680</name>
</gene>
<sequence>MSHIEEREGRLYAAELLASAVYMPRCMFDERGPVETMACNLELTAQVRPADYAKGIKQVLEVVRHGSL</sequence>
<name>A0A423HXF2_9PSED</name>
<organism evidence="1 2">
    <name type="scientific">Pseudomonas brassicacearum</name>
    <dbReference type="NCBI Taxonomy" id="930166"/>
    <lineage>
        <taxon>Bacteria</taxon>
        <taxon>Pseudomonadati</taxon>
        <taxon>Pseudomonadota</taxon>
        <taxon>Gammaproteobacteria</taxon>
        <taxon>Pseudomonadales</taxon>
        <taxon>Pseudomonadaceae</taxon>
        <taxon>Pseudomonas</taxon>
    </lineage>
</organism>
<dbReference type="AlphaFoldDB" id="A0A423HXF2"/>
<evidence type="ECO:0000313" key="1">
    <source>
        <dbReference type="EMBL" id="RON17904.1"/>
    </source>
</evidence>
<dbReference type="Proteomes" id="UP000285636">
    <property type="component" value="Unassembled WGS sequence"/>
</dbReference>
<dbReference type="EMBL" id="MOBK01000009">
    <property type="protein sequence ID" value="RON17904.1"/>
    <property type="molecule type" value="Genomic_DNA"/>
</dbReference>
<evidence type="ECO:0000313" key="2">
    <source>
        <dbReference type="Proteomes" id="UP000285636"/>
    </source>
</evidence>
<protein>
    <submittedName>
        <fullName evidence="1">Uncharacterized protein</fullName>
    </submittedName>
</protein>
<accession>A0A423HXF2</accession>
<comment type="caution">
    <text evidence="1">The sequence shown here is derived from an EMBL/GenBank/DDBJ whole genome shotgun (WGS) entry which is preliminary data.</text>
</comment>
<reference evidence="1 2" key="1">
    <citation type="submission" date="2016-10" db="EMBL/GenBank/DDBJ databases">
        <title>Comparative genome analysis of multiple Pseudomonas spp. focuses on biocontrol and plant growth promoting traits.</title>
        <authorList>
            <person name="Tao X.-Y."/>
            <person name="Taylor C.G."/>
        </authorList>
    </citation>
    <scope>NUCLEOTIDE SEQUENCE [LARGE SCALE GENOMIC DNA]</scope>
    <source>
        <strain evidence="1 2">38D7</strain>
    </source>
</reference>
<dbReference type="RefSeq" id="WP_123435179.1">
    <property type="nucleotide sequence ID" value="NZ_MOBK01000009.1"/>
</dbReference>